<dbReference type="InterPro" id="IPR008979">
    <property type="entry name" value="Galactose-bd-like_sf"/>
</dbReference>
<evidence type="ECO:0000313" key="4">
    <source>
        <dbReference type="Proteomes" id="UP000746747"/>
    </source>
</evidence>
<reference evidence="3" key="1">
    <citation type="submission" date="2021-09" db="EMBL/GenBank/DDBJ databases">
        <authorList>
            <consortium name="Pathogen Informatics"/>
        </authorList>
    </citation>
    <scope>NUCLEOTIDE SEQUENCE</scope>
</reference>
<dbReference type="OrthoDB" id="2635at2759"/>
<evidence type="ECO:0000256" key="1">
    <source>
        <dbReference type="ARBA" id="ARBA00025788"/>
    </source>
</evidence>
<gene>
    <name evidence="3" type="ORF">CJOHNSTONI_LOCUS5344</name>
</gene>
<comment type="similarity">
    <text evidence="1">Belongs to the PITHD1 family.</text>
</comment>
<dbReference type="PANTHER" id="PTHR12175">
    <property type="entry name" value="AD039 HT014 THIOREDOXIN FAMILY TRP26"/>
    <property type="match status" value="1"/>
</dbReference>
<dbReference type="EMBL" id="CAKAEH010001367">
    <property type="protein sequence ID" value="CAG9535294.1"/>
    <property type="molecule type" value="Genomic_DNA"/>
</dbReference>
<dbReference type="InterPro" id="IPR010400">
    <property type="entry name" value="PITH_dom"/>
</dbReference>
<protein>
    <recommendedName>
        <fullName evidence="2">PITH domain-containing protein</fullName>
    </recommendedName>
</protein>
<dbReference type="GO" id="GO:0005634">
    <property type="term" value="C:nucleus"/>
    <property type="evidence" value="ECO:0007669"/>
    <property type="project" value="TreeGrafter"/>
</dbReference>
<proteinExistence type="inferred from homology"/>
<dbReference type="AlphaFoldDB" id="A0A8J2M4X7"/>
<dbReference type="PANTHER" id="PTHR12175:SF1">
    <property type="entry name" value="PITH DOMAIN-CONTAINING PROTEIN 1"/>
    <property type="match status" value="1"/>
</dbReference>
<dbReference type="SUPFAM" id="SSF49785">
    <property type="entry name" value="Galactose-binding domain-like"/>
    <property type="match status" value="1"/>
</dbReference>
<keyword evidence="4" id="KW-1185">Reference proteome</keyword>
<comment type="caution">
    <text evidence="3">The sequence shown here is derived from an EMBL/GenBank/DDBJ whole genome shotgun (WGS) entry which is preliminary data.</text>
</comment>
<organism evidence="3 4">
    <name type="scientific">Cercopithifilaria johnstoni</name>
    <dbReference type="NCBI Taxonomy" id="2874296"/>
    <lineage>
        <taxon>Eukaryota</taxon>
        <taxon>Metazoa</taxon>
        <taxon>Ecdysozoa</taxon>
        <taxon>Nematoda</taxon>
        <taxon>Chromadorea</taxon>
        <taxon>Rhabditida</taxon>
        <taxon>Spirurina</taxon>
        <taxon>Spiruromorpha</taxon>
        <taxon>Filarioidea</taxon>
        <taxon>Onchocercidae</taxon>
        <taxon>Cercopithifilaria</taxon>
    </lineage>
</organism>
<dbReference type="Pfam" id="PF06201">
    <property type="entry name" value="PITH"/>
    <property type="match status" value="1"/>
</dbReference>
<dbReference type="InterPro" id="IPR045099">
    <property type="entry name" value="PITH1-like"/>
</dbReference>
<dbReference type="GO" id="GO:0005737">
    <property type="term" value="C:cytoplasm"/>
    <property type="evidence" value="ECO:0007669"/>
    <property type="project" value="UniProtKB-ARBA"/>
</dbReference>
<dbReference type="Gene3D" id="2.60.120.470">
    <property type="entry name" value="PITH domain"/>
    <property type="match status" value="1"/>
</dbReference>
<accession>A0A8J2M4X7</accession>
<evidence type="ECO:0000313" key="3">
    <source>
        <dbReference type="EMBL" id="CAG9535294.1"/>
    </source>
</evidence>
<feature type="domain" description="PITH" evidence="2">
    <location>
        <begin position="14"/>
        <end position="186"/>
    </location>
</feature>
<dbReference type="Proteomes" id="UP000746747">
    <property type="component" value="Unassembled WGS sequence"/>
</dbReference>
<name>A0A8J2M4X7_9BILA</name>
<dbReference type="PROSITE" id="PS51532">
    <property type="entry name" value="PITH"/>
    <property type="match status" value="1"/>
</dbReference>
<sequence>MDSNCHCANETVNFEQKNEGMHYAMYSHIDLQKVVVLNEAVEGSGAKIFKKWEDRLDRAVHVESDVDEELLFNVPFKGHVKITGLVLAGDLDGTHPSYMRLYKDRPSMSFEATALEADQEFSLKQDASAQIDYPMKASKFSNVTHLSLHFPTNFGENKTRIYYIGLRGEYIADVRQQICITTYEARPMLKDHKGEIPDVIQRSVM</sequence>
<evidence type="ECO:0000259" key="2">
    <source>
        <dbReference type="PROSITE" id="PS51532"/>
    </source>
</evidence>
<dbReference type="InterPro" id="IPR037047">
    <property type="entry name" value="PITH_dom_sf"/>
</dbReference>